<dbReference type="InterPro" id="IPR002872">
    <property type="entry name" value="Proline_DH_dom"/>
</dbReference>
<feature type="binding site" evidence="9">
    <location>
        <position position="169"/>
    </location>
    <ligand>
        <name>FAD</name>
        <dbReference type="ChEBI" id="CHEBI:57692"/>
    </ligand>
</feature>
<dbReference type="PIRSF" id="PIRSF000196">
    <property type="entry name" value="Pro_dehydrog"/>
    <property type="match status" value="1"/>
</dbReference>
<keyword evidence="3" id="KW-0285">Flavoprotein</keyword>
<evidence type="ECO:0000256" key="3">
    <source>
        <dbReference type="ARBA" id="ARBA00022630"/>
    </source>
</evidence>
<sequence length="319" mass="35812">MMKDGVQAAAALKEIARNPQLKAYVQQSEWFPLLRRAAKRYVPAETIEDALNVAASIIAHEYAVSLEFIGENTDSREACTAAKEEFLQLIRRGEKLSKETTVSFDLSHIGLSIDRGLAAEHLHELAEEASKRGIVLMVSMEEAEKTGAILELYTEAAFAYPDMLGITIQAHQHRSADDLHKLLAVPGRIRLVKGAFLEPAEVALPRSEALLDRYSDFAERLIRAGKPVSIATHDQRALDRLHAANLLQESHVELEMLYGIAAERLLAQKRNGCKTRVYLPYGVEWYLYLCHRLAEYPPNLYDAVADLVHPERTDRLPYA</sequence>
<evidence type="ECO:0000256" key="2">
    <source>
        <dbReference type="ARBA" id="ARBA00012695"/>
    </source>
</evidence>
<comment type="cofactor">
    <cofactor evidence="9">
        <name>FAD</name>
        <dbReference type="ChEBI" id="CHEBI:57692"/>
    </cofactor>
    <text evidence="9">Binds 1 FAD per subunit.</text>
</comment>
<dbReference type="InterPro" id="IPR008219">
    <property type="entry name" value="PRODH_bac_arc"/>
</dbReference>
<protein>
    <recommendedName>
        <fullName evidence="2">proline dehydrogenase</fullName>
        <ecNumber evidence="2">1.5.5.2</ecNumber>
    </recommendedName>
</protein>
<comment type="caution">
    <text evidence="11">The sequence shown here is derived from an EMBL/GenBank/DDBJ whole genome shotgun (WGS) entry which is preliminary data.</text>
</comment>
<dbReference type="GO" id="GO:0004657">
    <property type="term" value="F:proline dehydrogenase activity"/>
    <property type="evidence" value="ECO:0007669"/>
    <property type="project" value="UniProtKB-EC"/>
</dbReference>
<keyword evidence="4 9" id="KW-0547">Nucleotide-binding</keyword>
<dbReference type="PANTHER" id="PTHR13914">
    <property type="entry name" value="PROLINE OXIDASE"/>
    <property type="match status" value="1"/>
</dbReference>
<proteinExistence type="predicted"/>
<keyword evidence="6" id="KW-0560">Oxidoreductase</keyword>
<feature type="binding site" evidence="9">
    <location>
        <begin position="193"/>
        <end position="195"/>
    </location>
    <ligand>
        <name>FAD</name>
        <dbReference type="ChEBI" id="CHEBI:57692"/>
    </ligand>
</feature>
<dbReference type="UniPathway" id="UPA00261">
    <property type="reaction ID" value="UER00373"/>
</dbReference>
<dbReference type="OrthoDB" id="9773461at2"/>
<dbReference type="EMBL" id="RHHQ01000015">
    <property type="protein sequence ID" value="RNB85135.1"/>
    <property type="molecule type" value="Genomic_DNA"/>
</dbReference>
<dbReference type="EC" id="1.5.5.2" evidence="2"/>
<feature type="binding site" evidence="9">
    <location>
        <begin position="232"/>
        <end position="233"/>
    </location>
    <ligand>
        <name>FAD</name>
        <dbReference type="ChEBI" id="CHEBI:57692"/>
    </ligand>
</feature>
<dbReference type="PANTHER" id="PTHR13914:SF0">
    <property type="entry name" value="PROLINE DEHYDROGENASE 1, MITOCHONDRIAL"/>
    <property type="match status" value="1"/>
</dbReference>
<dbReference type="Proteomes" id="UP000271031">
    <property type="component" value="Unassembled WGS sequence"/>
</dbReference>
<dbReference type="GO" id="GO:0000166">
    <property type="term" value="F:nucleotide binding"/>
    <property type="evidence" value="ECO:0007669"/>
    <property type="project" value="UniProtKB-KW"/>
</dbReference>
<evidence type="ECO:0000259" key="10">
    <source>
        <dbReference type="Pfam" id="PF01619"/>
    </source>
</evidence>
<feature type="binding site" evidence="9">
    <location>
        <position position="140"/>
    </location>
    <ligand>
        <name>FAD</name>
        <dbReference type="ChEBI" id="CHEBI:57692"/>
    </ligand>
</feature>
<evidence type="ECO:0000256" key="6">
    <source>
        <dbReference type="ARBA" id="ARBA00023002"/>
    </source>
</evidence>
<feature type="domain" description="Proline dehydrogenase" evidence="10">
    <location>
        <begin position="54"/>
        <end position="295"/>
    </location>
</feature>
<organism evidence="11 12">
    <name type="scientific">Brevibacillus fluminis</name>
    <dbReference type="NCBI Taxonomy" id="511487"/>
    <lineage>
        <taxon>Bacteria</taxon>
        <taxon>Bacillati</taxon>
        <taxon>Bacillota</taxon>
        <taxon>Bacilli</taxon>
        <taxon>Bacillales</taxon>
        <taxon>Paenibacillaceae</taxon>
        <taxon>Brevibacillus</taxon>
    </lineage>
</organism>
<dbReference type="AlphaFoldDB" id="A0A3M8DCV5"/>
<comment type="catalytic activity">
    <reaction evidence="8">
        <text>L-proline + a quinone = (S)-1-pyrroline-5-carboxylate + a quinol + H(+)</text>
        <dbReference type="Rhea" id="RHEA:23784"/>
        <dbReference type="ChEBI" id="CHEBI:15378"/>
        <dbReference type="ChEBI" id="CHEBI:17388"/>
        <dbReference type="ChEBI" id="CHEBI:24646"/>
        <dbReference type="ChEBI" id="CHEBI:60039"/>
        <dbReference type="ChEBI" id="CHEBI:132124"/>
        <dbReference type="EC" id="1.5.5.2"/>
    </reaction>
</comment>
<evidence type="ECO:0000256" key="1">
    <source>
        <dbReference type="ARBA" id="ARBA00004739"/>
    </source>
</evidence>
<accession>A0A3M8DCV5</accession>
<dbReference type="SUPFAM" id="SSF51730">
    <property type="entry name" value="FAD-linked oxidoreductase"/>
    <property type="match status" value="1"/>
</dbReference>
<dbReference type="GO" id="GO:0010133">
    <property type="term" value="P:L-proline catabolic process to L-glutamate"/>
    <property type="evidence" value="ECO:0007669"/>
    <property type="project" value="UniProtKB-UniPathway"/>
</dbReference>
<name>A0A3M8DCV5_9BACL</name>
<evidence type="ECO:0000256" key="4">
    <source>
        <dbReference type="ARBA" id="ARBA00022741"/>
    </source>
</evidence>
<evidence type="ECO:0000256" key="7">
    <source>
        <dbReference type="ARBA" id="ARBA00023062"/>
    </source>
</evidence>
<dbReference type="Pfam" id="PF01619">
    <property type="entry name" value="Pro_dh"/>
    <property type="match status" value="1"/>
</dbReference>
<dbReference type="InterPro" id="IPR029041">
    <property type="entry name" value="FAD-linked_oxidoreductase-like"/>
</dbReference>
<evidence type="ECO:0000313" key="11">
    <source>
        <dbReference type="EMBL" id="RNB85135.1"/>
    </source>
</evidence>
<evidence type="ECO:0000256" key="8">
    <source>
        <dbReference type="ARBA" id="ARBA00048779"/>
    </source>
</evidence>
<keyword evidence="5 9" id="KW-0274">FAD</keyword>
<reference evidence="11 12" key="1">
    <citation type="submission" date="2018-10" db="EMBL/GenBank/DDBJ databases">
        <title>Phylogenomics of Brevibacillus.</title>
        <authorList>
            <person name="Dunlap C."/>
        </authorList>
    </citation>
    <scope>NUCLEOTIDE SEQUENCE [LARGE SCALE GENOMIC DNA]</scope>
    <source>
        <strain evidence="11 12">JCM 15716</strain>
    </source>
</reference>
<evidence type="ECO:0000256" key="5">
    <source>
        <dbReference type="ARBA" id="ARBA00022827"/>
    </source>
</evidence>
<keyword evidence="7" id="KW-0642">Proline metabolism</keyword>
<gene>
    <name evidence="11" type="ORF">EDM56_19700</name>
</gene>
<keyword evidence="12" id="KW-1185">Reference proteome</keyword>
<comment type="pathway">
    <text evidence="1">Amino-acid degradation; L-proline degradation into L-glutamate; L-glutamate from L-proline: step 1/2.</text>
</comment>
<evidence type="ECO:0000256" key="9">
    <source>
        <dbReference type="PIRSR" id="PIRSR000196-2"/>
    </source>
</evidence>
<dbReference type="Gene3D" id="3.20.20.220">
    <property type="match status" value="1"/>
</dbReference>
<evidence type="ECO:0000313" key="12">
    <source>
        <dbReference type="Proteomes" id="UP000271031"/>
    </source>
</evidence>
<dbReference type="InterPro" id="IPR015659">
    <property type="entry name" value="Proline_oxidase"/>
</dbReference>